<gene>
    <name evidence="3" type="ORF">JI744_16350</name>
</gene>
<reference evidence="3" key="1">
    <citation type="submission" date="2021-01" db="EMBL/GenBank/DDBJ databases">
        <title>Genome seq and assembly of Tabrizicola sp. KVB23.</title>
        <authorList>
            <person name="Chhetri G."/>
        </authorList>
    </citation>
    <scope>NUCLEOTIDE SEQUENCE</scope>
    <source>
        <strain evidence="3">KVB23</strain>
    </source>
</reference>
<organism evidence="3 4">
    <name type="scientific">Fuscibacter oryzae</name>
    <dbReference type="NCBI Taxonomy" id="2803939"/>
    <lineage>
        <taxon>Bacteria</taxon>
        <taxon>Pseudomonadati</taxon>
        <taxon>Pseudomonadota</taxon>
        <taxon>Alphaproteobacteria</taxon>
        <taxon>Rhodobacterales</taxon>
        <taxon>Paracoccaceae</taxon>
        <taxon>Fuscibacter</taxon>
    </lineage>
</organism>
<dbReference type="Proteomes" id="UP000619033">
    <property type="component" value="Unassembled WGS sequence"/>
</dbReference>
<dbReference type="InterPro" id="IPR001296">
    <property type="entry name" value="Glyco_trans_1"/>
</dbReference>
<dbReference type="GO" id="GO:0009103">
    <property type="term" value="P:lipopolysaccharide biosynthetic process"/>
    <property type="evidence" value="ECO:0007669"/>
    <property type="project" value="TreeGrafter"/>
</dbReference>
<proteinExistence type="predicted"/>
<evidence type="ECO:0000259" key="2">
    <source>
        <dbReference type="Pfam" id="PF00534"/>
    </source>
</evidence>
<evidence type="ECO:0000313" key="4">
    <source>
        <dbReference type="Proteomes" id="UP000619033"/>
    </source>
</evidence>
<keyword evidence="4" id="KW-1185">Reference proteome</keyword>
<dbReference type="EMBL" id="JAESVP010000010">
    <property type="protein sequence ID" value="MBL4929677.1"/>
    <property type="molecule type" value="Genomic_DNA"/>
</dbReference>
<dbReference type="SUPFAM" id="SSF53756">
    <property type="entry name" value="UDP-Glycosyltransferase/glycogen phosphorylase"/>
    <property type="match status" value="1"/>
</dbReference>
<feature type="domain" description="Glycosyl transferase family 1" evidence="2">
    <location>
        <begin position="232"/>
        <end position="372"/>
    </location>
</feature>
<dbReference type="RefSeq" id="WP_202662247.1">
    <property type="nucleotide sequence ID" value="NZ_JAESVP010000010.1"/>
</dbReference>
<evidence type="ECO:0000256" key="1">
    <source>
        <dbReference type="ARBA" id="ARBA00022679"/>
    </source>
</evidence>
<dbReference type="GO" id="GO:0016757">
    <property type="term" value="F:glycosyltransferase activity"/>
    <property type="evidence" value="ECO:0007669"/>
    <property type="project" value="InterPro"/>
</dbReference>
<protein>
    <submittedName>
        <fullName evidence="3">Glycosyltransferase</fullName>
    </submittedName>
</protein>
<dbReference type="PANTHER" id="PTHR46401">
    <property type="entry name" value="GLYCOSYLTRANSFERASE WBBK-RELATED"/>
    <property type="match status" value="1"/>
</dbReference>
<sequence length="397" mass="42471">MVAGPARLLDLTRSVSRLGRGPMTGIDRVEAAWAAELVKQTEPALALIRTGAGFLLLDRVGMAALLTTDLPARADGLARLTHRRHPAWARAETLARRLAVARCSRFGLARMVRRWCPAGGIYLNLGHANLVPRTLRQVQRGGLKVTVLIHDTIPLDHPDLVRVGSPDAFRRKLAAVVQHADRVIHLTAATRQLTEGHFARLGRVPPGCTAPLGVMPARPDPAALPAGPTLSRPYFVALGTIEPRKNIGLLLDVWDVLAAPPQLLLIGARGWAGADLLARLDALPPGGAITELNGLPDDAVAALLAGARALLFPSLAEGYGLPPLEAAALGVPVLALKLPVIHETLGDYPVYLNDSNRYSWATKIEELVQTTERAGQTDARIVLPTWEAHFNAVLSPA</sequence>
<dbReference type="PANTHER" id="PTHR46401:SF2">
    <property type="entry name" value="GLYCOSYLTRANSFERASE WBBK-RELATED"/>
    <property type="match status" value="1"/>
</dbReference>
<accession>A0A8J7MU65</accession>
<dbReference type="AlphaFoldDB" id="A0A8J7MU65"/>
<evidence type="ECO:0000313" key="3">
    <source>
        <dbReference type="EMBL" id="MBL4929677.1"/>
    </source>
</evidence>
<dbReference type="Gene3D" id="3.40.50.2000">
    <property type="entry name" value="Glycogen Phosphorylase B"/>
    <property type="match status" value="1"/>
</dbReference>
<comment type="caution">
    <text evidence="3">The sequence shown here is derived from an EMBL/GenBank/DDBJ whole genome shotgun (WGS) entry which is preliminary data.</text>
</comment>
<keyword evidence="1" id="KW-0808">Transferase</keyword>
<dbReference type="Pfam" id="PF00534">
    <property type="entry name" value="Glycos_transf_1"/>
    <property type="match status" value="1"/>
</dbReference>
<name>A0A8J7MU65_9RHOB</name>